<dbReference type="PATRIC" id="fig|1679170.3.peg.266"/>
<evidence type="ECO:0000259" key="4">
    <source>
        <dbReference type="PROSITE" id="PS51898"/>
    </source>
</evidence>
<dbReference type="InterPro" id="IPR013762">
    <property type="entry name" value="Integrase-like_cat_sf"/>
</dbReference>
<dbReference type="InterPro" id="IPR010998">
    <property type="entry name" value="Integrase_recombinase_N"/>
</dbReference>
<dbReference type="InterPro" id="IPR050090">
    <property type="entry name" value="Tyrosine_recombinase_XerCD"/>
</dbReference>
<dbReference type="SUPFAM" id="SSF56349">
    <property type="entry name" value="DNA breaking-rejoining enzymes"/>
    <property type="match status" value="1"/>
</dbReference>
<dbReference type="STRING" id="1679170.AC625_01450"/>
<feature type="domain" description="Tyr recombinase" evidence="4">
    <location>
        <begin position="106"/>
        <end position="293"/>
    </location>
</feature>
<keyword evidence="2" id="KW-0238">DNA-binding</keyword>
<dbReference type="Proteomes" id="UP000037146">
    <property type="component" value="Unassembled WGS sequence"/>
</dbReference>
<dbReference type="PROSITE" id="PS51898">
    <property type="entry name" value="TYR_RECOMBINASE"/>
    <property type="match status" value="1"/>
</dbReference>
<gene>
    <name evidence="5" type="ORF">AC625_01450</name>
</gene>
<dbReference type="OrthoDB" id="107900at2"/>
<accession>A0A0K9GNX1</accession>
<reference evidence="6" key="1">
    <citation type="submission" date="2015-07" db="EMBL/GenBank/DDBJ databases">
        <title>Genome sequencing project for genomic taxonomy and phylogenomics of Bacillus-like bacteria.</title>
        <authorList>
            <person name="Liu B."/>
            <person name="Wang J."/>
            <person name="Zhu Y."/>
            <person name="Liu G."/>
            <person name="Chen Q."/>
            <person name="Chen Z."/>
            <person name="Lan J."/>
            <person name="Che J."/>
            <person name="Ge C."/>
            <person name="Shi H."/>
            <person name="Pan Z."/>
            <person name="Liu X."/>
        </authorList>
    </citation>
    <scope>NUCLEOTIDE SEQUENCE [LARGE SCALE GENOMIC DNA]</scope>
    <source>
        <strain evidence="6">FJAT-27997</strain>
    </source>
</reference>
<dbReference type="Pfam" id="PF00589">
    <property type="entry name" value="Phage_integrase"/>
    <property type="match status" value="1"/>
</dbReference>
<dbReference type="Gene3D" id="1.10.150.130">
    <property type="match status" value="1"/>
</dbReference>
<evidence type="ECO:0000313" key="5">
    <source>
        <dbReference type="EMBL" id="KMY48348.1"/>
    </source>
</evidence>
<dbReference type="PANTHER" id="PTHR30349">
    <property type="entry name" value="PHAGE INTEGRASE-RELATED"/>
    <property type="match status" value="1"/>
</dbReference>
<dbReference type="RefSeq" id="WP_082190905.1">
    <property type="nucleotide sequence ID" value="NZ_LFZW01000001.1"/>
</dbReference>
<evidence type="ECO:0000313" key="6">
    <source>
        <dbReference type="Proteomes" id="UP000037146"/>
    </source>
</evidence>
<dbReference type="GO" id="GO:0003677">
    <property type="term" value="F:DNA binding"/>
    <property type="evidence" value="ECO:0007669"/>
    <property type="project" value="UniProtKB-KW"/>
</dbReference>
<organism evidence="5 6">
    <name type="scientific">Peribacillus loiseleuriae</name>
    <dbReference type="NCBI Taxonomy" id="1679170"/>
    <lineage>
        <taxon>Bacteria</taxon>
        <taxon>Bacillati</taxon>
        <taxon>Bacillota</taxon>
        <taxon>Bacilli</taxon>
        <taxon>Bacillales</taxon>
        <taxon>Bacillaceae</taxon>
        <taxon>Peribacillus</taxon>
    </lineage>
</organism>
<dbReference type="InterPro" id="IPR011010">
    <property type="entry name" value="DNA_brk_join_enz"/>
</dbReference>
<dbReference type="GO" id="GO:0006310">
    <property type="term" value="P:DNA recombination"/>
    <property type="evidence" value="ECO:0007669"/>
    <property type="project" value="UniProtKB-KW"/>
</dbReference>
<keyword evidence="3" id="KW-0233">DNA recombination</keyword>
<protein>
    <submittedName>
        <fullName evidence="5">Integrase</fullName>
    </submittedName>
</protein>
<dbReference type="CDD" id="cd00397">
    <property type="entry name" value="DNA_BRE_C"/>
    <property type="match status" value="1"/>
</dbReference>
<comment type="similarity">
    <text evidence="1">Belongs to the 'phage' integrase family.</text>
</comment>
<evidence type="ECO:0000256" key="1">
    <source>
        <dbReference type="ARBA" id="ARBA00008857"/>
    </source>
</evidence>
<dbReference type="InterPro" id="IPR002104">
    <property type="entry name" value="Integrase_catalytic"/>
</dbReference>
<dbReference type="EMBL" id="LFZW01000001">
    <property type="protein sequence ID" value="KMY48348.1"/>
    <property type="molecule type" value="Genomic_DNA"/>
</dbReference>
<sequence length="303" mass="35497">MLLKFAFQDFIEDRKFRNTTSVNIQNHKVLLGGFIDYCILNEVINVEDVSSGHVKSFLMSCQEKGNGASTINTKLQKIRAFLNYMVEEGMIKENPAKKVKRLKEDVKINVFTDEQIQQMLGYYRGLKRREKSYFAYRGYMMIVTLLGTGIRRKEIINLKWSDVDLTNLTLFVFGKNRRRETVLMTEKLVKELSAYSLFCQRHFKTLGEYVFVDSKNNSMTDNSIMLVFQNLQKKMNFSDVRVSPHTFRHTFCHRMAMSGMSAFAIQKMMRHENIAVTMRYVAMWGNDLKEQNDKFNPLNTLDI</sequence>
<dbReference type="Pfam" id="PF13102">
    <property type="entry name" value="Phage_int_SAM_5"/>
    <property type="match status" value="1"/>
</dbReference>
<dbReference type="Gene3D" id="1.10.443.10">
    <property type="entry name" value="Intergrase catalytic core"/>
    <property type="match status" value="1"/>
</dbReference>
<keyword evidence="6" id="KW-1185">Reference proteome</keyword>
<proteinExistence type="inferred from homology"/>
<dbReference type="PANTHER" id="PTHR30349:SF41">
    <property type="entry name" value="INTEGRASE_RECOMBINASE PROTEIN MJ0367-RELATED"/>
    <property type="match status" value="1"/>
</dbReference>
<evidence type="ECO:0000256" key="2">
    <source>
        <dbReference type="ARBA" id="ARBA00023125"/>
    </source>
</evidence>
<comment type="caution">
    <text evidence="5">The sequence shown here is derived from an EMBL/GenBank/DDBJ whole genome shotgun (WGS) entry which is preliminary data.</text>
</comment>
<evidence type="ECO:0000256" key="3">
    <source>
        <dbReference type="ARBA" id="ARBA00023172"/>
    </source>
</evidence>
<dbReference type="AlphaFoldDB" id="A0A0K9GNX1"/>
<dbReference type="InterPro" id="IPR025269">
    <property type="entry name" value="SAM-like_dom"/>
</dbReference>
<dbReference type="GO" id="GO:0015074">
    <property type="term" value="P:DNA integration"/>
    <property type="evidence" value="ECO:0007669"/>
    <property type="project" value="InterPro"/>
</dbReference>
<name>A0A0K9GNX1_9BACI</name>